<evidence type="ECO:0000256" key="1">
    <source>
        <dbReference type="ARBA" id="ARBA00004123"/>
    </source>
</evidence>
<dbReference type="GO" id="GO:0008270">
    <property type="term" value="F:zinc ion binding"/>
    <property type="evidence" value="ECO:0007669"/>
    <property type="project" value="InterPro"/>
</dbReference>
<keyword evidence="7" id="KW-1185">Reference proteome</keyword>
<dbReference type="PANTHER" id="PTHR31001:SF40">
    <property type="entry name" value="ZN(II)2CYS6 TRANSCRIPTION FACTOR (EUROFUNG)"/>
    <property type="match status" value="1"/>
</dbReference>
<dbReference type="SUPFAM" id="SSF57701">
    <property type="entry name" value="Zn2/Cys6 DNA-binding domain"/>
    <property type="match status" value="1"/>
</dbReference>
<evidence type="ECO:0000313" key="6">
    <source>
        <dbReference type="EMBL" id="KUJ18208.1"/>
    </source>
</evidence>
<evidence type="ECO:0000256" key="4">
    <source>
        <dbReference type="SAM" id="MobiDB-lite"/>
    </source>
</evidence>
<dbReference type="Pfam" id="PF00172">
    <property type="entry name" value="Zn_clus"/>
    <property type="match status" value="1"/>
</dbReference>
<protein>
    <recommendedName>
        <fullName evidence="5">Zn(2)-C6 fungal-type domain-containing protein</fullName>
    </recommendedName>
</protein>
<dbReference type="GO" id="GO:0000981">
    <property type="term" value="F:DNA-binding transcription factor activity, RNA polymerase II-specific"/>
    <property type="evidence" value="ECO:0007669"/>
    <property type="project" value="InterPro"/>
</dbReference>
<dbReference type="STRING" id="149040.A0A194XDF7"/>
<dbReference type="GO" id="GO:0003677">
    <property type="term" value="F:DNA binding"/>
    <property type="evidence" value="ECO:0007669"/>
    <property type="project" value="InterPro"/>
</dbReference>
<dbReference type="Pfam" id="PF04082">
    <property type="entry name" value="Fungal_trans"/>
    <property type="match status" value="1"/>
</dbReference>
<dbReference type="GO" id="GO:0006351">
    <property type="term" value="P:DNA-templated transcription"/>
    <property type="evidence" value="ECO:0007669"/>
    <property type="project" value="InterPro"/>
</dbReference>
<comment type="subcellular location">
    <subcellularLocation>
        <location evidence="1">Nucleus</location>
    </subcellularLocation>
</comment>
<reference evidence="6 7" key="1">
    <citation type="submission" date="2015-10" db="EMBL/GenBank/DDBJ databases">
        <title>Full genome of DAOMC 229536 Phialocephala scopiformis, a fungal endophyte of spruce producing the potent anti-insectan compound rugulosin.</title>
        <authorList>
            <consortium name="DOE Joint Genome Institute"/>
            <person name="Walker A.K."/>
            <person name="Frasz S.L."/>
            <person name="Seifert K.A."/>
            <person name="Miller J.D."/>
            <person name="Mondo S.J."/>
            <person name="Labutti K."/>
            <person name="Lipzen A."/>
            <person name="Dockter R."/>
            <person name="Kennedy M."/>
            <person name="Grigoriev I.V."/>
            <person name="Spatafora J.W."/>
        </authorList>
    </citation>
    <scope>NUCLEOTIDE SEQUENCE [LARGE SCALE GENOMIC DNA]</scope>
    <source>
        <strain evidence="6 7">CBS 120377</strain>
    </source>
</reference>
<dbReference type="SMART" id="SM00066">
    <property type="entry name" value="GAL4"/>
    <property type="match status" value="1"/>
</dbReference>
<dbReference type="InterPro" id="IPR001138">
    <property type="entry name" value="Zn2Cys6_DnaBD"/>
</dbReference>
<dbReference type="InParanoid" id="A0A194XDF7"/>
<keyword evidence="3" id="KW-0539">Nucleus</keyword>
<dbReference type="RefSeq" id="XP_018072563.1">
    <property type="nucleotide sequence ID" value="XM_018209192.1"/>
</dbReference>
<name>A0A194XDF7_MOLSC</name>
<dbReference type="InterPro" id="IPR007219">
    <property type="entry name" value="XnlR_reg_dom"/>
</dbReference>
<feature type="domain" description="Zn(2)-C6 fungal-type" evidence="5">
    <location>
        <begin position="19"/>
        <end position="51"/>
    </location>
</feature>
<dbReference type="GO" id="GO:0005634">
    <property type="term" value="C:nucleus"/>
    <property type="evidence" value="ECO:0007669"/>
    <property type="project" value="UniProtKB-SubCell"/>
</dbReference>
<evidence type="ECO:0000313" key="7">
    <source>
        <dbReference type="Proteomes" id="UP000070700"/>
    </source>
</evidence>
<sequence>MPTTRETAVGYRRNGKKQACEPCRKGKLACDHGAPFCGRCVRRKTTERCVYHPAPMSKSRNSEPLPTPQQTPSVTSASSSVPAQRPARAGLPPHLATLNNGTDGAKSTSHGHSSKVSSTGSESPVAKLRDTTLDMQLLGYCNASIWANFEEPLSQPRSAPSLTIMSDALFKNEEAPLPPSPDDAVEWLDTFTGPNIRFEMMGLMFCFYGMGYLALQDWDPLFSVSENLGRDRKQTAWRMKECAEVCLDMCDCSETVNYLVAALILNLKRLETACTGDETYHMRRLHGDMITTTITSGLHRLSDCDATKVTAASEYKRRLFCAIYCSDKTHASLSGIPPLLTRTFCDIQPCLDLPDDALLLPQDEMAVAVSQLDAEGWNTSGSTYQLTTLLRARLQQSVLREEILELALGINVQVSISRIGEMHRRCQEVYDALPPQLHYYEGPGVPKTLTGTDLYDRANLLLQFLQNKFLIDRIALARGLDNGQSLLNTAIESIDIALLYWMKRDQLMSFSCNFDWIVTFYGIPSAGVICVELLKKAASQSTVEFSLSDAIQKLTLFIAFLEWIRPTDGNYALAQRLRKVIRRVLDYVLEARNETAKAPNPEIPFDPMLTSFTEMDDLDWLNTIDWTQQASWMDFN</sequence>
<dbReference type="InterPro" id="IPR036864">
    <property type="entry name" value="Zn2-C6_fun-type_DNA-bd_sf"/>
</dbReference>
<proteinExistence type="predicted"/>
<feature type="compositionally biased region" description="Low complexity" evidence="4">
    <location>
        <begin position="106"/>
        <end position="123"/>
    </location>
</feature>
<dbReference type="AlphaFoldDB" id="A0A194XDF7"/>
<dbReference type="Proteomes" id="UP000070700">
    <property type="component" value="Unassembled WGS sequence"/>
</dbReference>
<gene>
    <name evidence="6" type="ORF">LY89DRAFT_583053</name>
</gene>
<dbReference type="CDD" id="cd12148">
    <property type="entry name" value="fungal_TF_MHR"/>
    <property type="match status" value="1"/>
</dbReference>
<accession>A0A194XDF7</accession>
<feature type="compositionally biased region" description="Low complexity" evidence="4">
    <location>
        <begin position="68"/>
        <end position="84"/>
    </location>
</feature>
<dbReference type="CDD" id="cd00067">
    <property type="entry name" value="GAL4"/>
    <property type="match status" value="1"/>
</dbReference>
<dbReference type="InterPro" id="IPR050613">
    <property type="entry name" value="Sec_Metabolite_Reg"/>
</dbReference>
<evidence type="ECO:0000256" key="2">
    <source>
        <dbReference type="ARBA" id="ARBA00022723"/>
    </source>
</evidence>
<dbReference type="PROSITE" id="PS50048">
    <property type="entry name" value="ZN2_CY6_FUNGAL_2"/>
    <property type="match status" value="1"/>
</dbReference>
<dbReference type="PANTHER" id="PTHR31001">
    <property type="entry name" value="UNCHARACTERIZED TRANSCRIPTIONAL REGULATORY PROTEIN"/>
    <property type="match status" value="1"/>
</dbReference>
<dbReference type="Gene3D" id="4.10.240.10">
    <property type="entry name" value="Zn(2)-C6 fungal-type DNA-binding domain"/>
    <property type="match status" value="1"/>
</dbReference>
<dbReference type="KEGG" id="psco:LY89DRAFT_583053"/>
<evidence type="ECO:0000259" key="5">
    <source>
        <dbReference type="PROSITE" id="PS50048"/>
    </source>
</evidence>
<feature type="region of interest" description="Disordered" evidence="4">
    <location>
        <begin position="53"/>
        <end position="127"/>
    </location>
</feature>
<dbReference type="EMBL" id="KQ947413">
    <property type="protein sequence ID" value="KUJ18208.1"/>
    <property type="molecule type" value="Genomic_DNA"/>
</dbReference>
<dbReference type="OrthoDB" id="4898680at2759"/>
<organism evidence="6 7">
    <name type="scientific">Mollisia scopiformis</name>
    <name type="common">Conifer needle endophyte fungus</name>
    <name type="synonym">Phialocephala scopiformis</name>
    <dbReference type="NCBI Taxonomy" id="149040"/>
    <lineage>
        <taxon>Eukaryota</taxon>
        <taxon>Fungi</taxon>
        <taxon>Dikarya</taxon>
        <taxon>Ascomycota</taxon>
        <taxon>Pezizomycotina</taxon>
        <taxon>Leotiomycetes</taxon>
        <taxon>Helotiales</taxon>
        <taxon>Mollisiaceae</taxon>
        <taxon>Mollisia</taxon>
    </lineage>
</organism>
<dbReference type="PROSITE" id="PS00463">
    <property type="entry name" value="ZN2_CY6_FUNGAL_1"/>
    <property type="match status" value="1"/>
</dbReference>
<dbReference type="GeneID" id="28818918"/>
<evidence type="ECO:0000256" key="3">
    <source>
        <dbReference type="ARBA" id="ARBA00023242"/>
    </source>
</evidence>
<keyword evidence="2" id="KW-0479">Metal-binding</keyword>